<name>A0ABT5QUM2_9GAMM</name>
<gene>
    <name evidence="6" type="ORF">LRP49_24955</name>
</gene>
<feature type="domain" description="HTH lysR-type" evidence="5">
    <location>
        <begin position="15"/>
        <end position="71"/>
    </location>
</feature>
<evidence type="ECO:0000256" key="1">
    <source>
        <dbReference type="ARBA" id="ARBA00009437"/>
    </source>
</evidence>
<dbReference type="Gene3D" id="3.40.190.10">
    <property type="entry name" value="Periplasmic binding protein-like II"/>
    <property type="match status" value="2"/>
</dbReference>
<dbReference type="SUPFAM" id="SSF46785">
    <property type="entry name" value="Winged helix' DNA-binding domain"/>
    <property type="match status" value="1"/>
</dbReference>
<dbReference type="InterPro" id="IPR000847">
    <property type="entry name" value="LysR_HTH_N"/>
</dbReference>
<evidence type="ECO:0000313" key="7">
    <source>
        <dbReference type="Proteomes" id="UP001149821"/>
    </source>
</evidence>
<proteinExistence type="inferred from homology"/>
<dbReference type="Gene3D" id="1.10.10.10">
    <property type="entry name" value="Winged helix-like DNA-binding domain superfamily/Winged helix DNA-binding domain"/>
    <property type="match status" value="1"/>
</dbReference>
<protein>
    <submittedName>
        <fullName evidence="6">LysR substrate-binding domain-containing protein</fullName>
    </submittedName>
</protein>
<dbReference type="PROSITE" id="PS50931">
    <property type="entry name" value="HTH_LYSR"/>
    <property type="match status" value="1"/>
</dbReference>
<keyword evidence="7" id="KW-1185">Reference proteome</keyword>
<evidence type="ECO:0000256" key="3">
    <source>
        <dbReference type="ARBA" id="ARBA00023125"/>
    </source>
</evidence>
<dbReference type="InterPro" id="IPR005119">
    <property type="entry name" value="LysR_subst-bd"/>
</dbReference>
<dbReference type="RefSeq" id="WP_274146356.1">
    <property type="nucleotide sequence ID" value="NZ_JAJUBB010000044.1"/>
</dbReference>
<keyword evidence="2" id="KW-0805">Transcription regulation</keyword>
<sequence length="314" mass="35266">MDDKKRTKTNRVSHLNGIRAFEASARHLSFATAAQELNVTAAAVGQQVRQLEDWLGVKLFERASSGSARLSLTKNARQALPDIQAGITHLSMGLEKMRGIKDKNVIVVSASPTIASKWLLPLLDEFWSQYPELDIQVETDVTLVDYLEKGIDIGIRYGLGQWEGLAAQHLMFEYIYPVCSKEYFDRMVVNEGMPNSLQGLTLIYDISVASSPGYPSWKEWCEKKHVVEPDRMNGLKINNFSSVVELAIRGSGIALGREKMISQEMQNGDLICPFGLAESQLRSQFCYYLVWPEDRALSGNVAVFRDWLVSKDLN</sequence>
<dbReference type="SUPFAM" id="SSF53850">
    <property type="entry name" value="Periplasmic binding protein-like II"/>
    <property type="match status" value="1"/>
</dbReference>
<dbReference type="InterPro" id="IPR058163">
    <property type="entry name" value="LysR-type_TF_proteobact-type"/>
</dbReference>
<dbReference type="PRINTS" id="PR00039">
    <property type="entry name" value="HTHLYSR"/>
</dbReference>
<dbReference type="PANTHER" id="PTHR30537:SF74">
    <property type="entry name" value="HTH-TYPE TRANSCRIPTIONAL REGULATOR TRPI"/>
    <property type="match status" value="1"/>
</dbReference>
<keyword evidence="3" id="KW-0238">DNA-binding</keyword>
<dbReference type="InterPro" id="IPR036388">
    <property type="entry name" value="WH-like_DNA-bd_sf"/>
</dbReference>
<accession>A0ABT5QUM2</accession>
<dbReference type="EMBL" id="JAJUBB010000044">
    <property type="protein sequence ID" value="MDD1784428.1"/>
    <property type="molecule type" value="Genomic_DNA"/>
</dbReference>
<evidence type="ECO:0000256" key="2">
    <source>
        <dbReference type="ARBA" id="ARBA00023015"/>
    </source>
</evidence>
<dbReference type="Pfam" id="PF00126">
    <property type="entry name" value="HTH_1"/>
    <property type="match status" value="1"/>
</dbReference>
<reference evidence="6" key="1">
    <citation type="submission" date="2021-12" db="EMBL/GenBank/DDBJ databases">
        <title>Enterovibrio ZSDZ35 sp. nov. and Enterovibrio ZSDZ42 sp. nov., isolated from coastal seawater in Qingdao.</title>
        <authorList>
            <person name="Zhang P."/>
        </authorList>
    </citation>
    <scope>NUCLEOTIDE SEQUENCE</scope>
    <source>
        <strain evidence="6">ZSDZ35</strain>
    </source>
</reference>
<comment type="similarity">
    <text evidence="1">Belongs to the LysR transcriptional regulatory family.</text>
</comment>
<dbReference type="InterPro" id="IPR036390">
    <property type="entry name" value="WH_DNA-bd_sf"/>
</dbReference>
<keyword evidence="4" id="KW-0804">Transcription</keyword>
<evidence type="ECO:0000256" key="4">
    <source>
        <dbReference type="ARBA" id="ARBA00023163"/>
    </source>
</evidence>
<dbReference type="Pfam" id="PF03466">
    <property type="entry name" value="LysR_substrate"/>
    <property type="match status" value="1"/>
</dbReference>
<evidence type="ECO:0000313" key="6">
    <source>
        <dbReference type="EMBL" id="MDD1784428.1"/>
    </source>
</evidence>
<dbReference type="Proteomes" id="UP001149821">
    <property type="component" value="Unassembled WGS sequence"/>
</dbReference>
<dbReference type="CDD" id="cd08432">
    <property type="entry name" value="PBP2_GcdR_TrpI_HvrB_AmpR_like"/>
    <property type="match status" value="1"/>
</dbReference>
<organism evidence="6 7">
    <name type="scientific">Enterovibrio qingdaonensis</name>
    <dbReference type="NCBI Taxonomy" id="2899818"/>
    <lineage>
        <taxon>Bacteria</taxon>
        <taxon>Pseudomonadati</taxon>
        <taxon>Pseudomonadota</taxon>
        <taxon>Gammaproteobacteria</taxon>
        <taxon>Vibrionales</taxon>
        <taxon>Vibrionaceae</taxon>
        <taxon>Enterovibrio</taxon>
    </lineage>
</organism>
<dbReference type="PANTHER" id="PTHR30537">
    <property type="entry name" value="HTH-TYPE TRANSCRIPTIONAL REGULATOR"/>
    <property type="match status" value="1"/>
</dbReference>
<comment type="caution">
    <text evidence="6">The sequence shown here is derived from an EMBL/GenBank/DDBJ whole genome shotgun (WGS) entry which is preliminary data.</text>
</comment>
<evidence type="ECO:0000259" key="5">
    <source>
        <dbReference type="PROSITE" id="PS50931"/>
    </source>
</evidence>